<evidence type="ECO:0000313" key="2">
    <source>
        <dbReference type="Proteomes" id="UP000732193"/>
    </source>
</evidence>
<evidence type="ECO:0000313" key="1">
    <source>
        <dbReference type="EMBL" id="MBM1714833.1"/>
    </source>
</evidence>
<dbReference type="Proteomes" id="UP000732193">
    <property type="component" value="Unassembled WGS sequence"/>
</dbReference>
<proteinExistence type="predicted"/>
<gene>
    <name evidence="1" type="ORF">JQV55_14775</name>
</gene>
<organism evidence="1 2">
    <name type="scientific">Sulfitobacter geojensis</name>
    <dbReference type="NCBI Taxonomy" id="1342299"/>
    <lineage>
        <taxon>Bacteria</taxon>
        <taxon>Pseudomonadati</taxon>
        <taxon>Pseudomonadota</taxon>
        <taxon>Alphaproteobacteria</taxon>
        <taxon>Rhodobacterales</taxon>
        <taxon>Roseobacteraceae</taxon>
        <taxon>Sulfitobacter</taxon>
    </lineage>
</organism>
<name>A0AAE2W055_9RHOB</name>
<protein>
    <submittedName>
        <fullName evidence="1">DUF1800 domain-containing protein</fullName>
    </submittedName>
</protein>
<dbReference type="EMBL" id="JAFBRM010000003">
    <property type="protein sequence ID" value="MBM1714833.1"/>
    <property type="molecule type" value="Genomic_DNA"/>
</dbReference>
<accession>A0AAE2W055</accession>
<reference evidence="1 2" key="1">
    <citation type="submission" date="2021-01" db="EMBL/GenBank/DDBJ databases">
        <title>Diatom-associated Roseobacters Show Island Model of Population Structure.</title>
        <authorList>
            <person name="Qu L."/>
            <person name="Feng X."/>
            <person name="Chen Y."/>
            <person name="Li L."/>
            <person name="Wang X."/>
            <person name="Hu Z."/>
            <person name="Wang H."/>
            <person name="Luo H."/>
        </authorList>
    </citation>
    <scope>NUCLEOTIDE SEQUENCE [LARGE SCALE GENOMIC DNA]</scope>
    <source>
        <strain evidence="1 2">TR60-84</strain>
    </source>
</reference>
<sequence>MNFDPFLAEHRFGYGPSTTVAPPENVADMVSELGRADHARSAFEVPPFQVLQDALALRIRFNSYARKHPDTAEGKEALKKARGILRDMRKEHSHWFVQTQLRRITATHGMRERLTAFWANHFTARGGGGLLRFASPLYVDAAVRPHVTGRFAELLTACVTHPLMLDYLDQNTSVGPNSRVAKRRNNRRGLNENLAREVLELHTLGVDGPYDQNDVRELAKLFTGLSATRHYGFKFRPAMTEPGAETVLGKSYGADGGLTTIRAVLNDLARHPATAAHIARKLAVHFVSDTPSGDLIDHVAGAYLRSDGDLMACYAALLEHPEALQAKVTNMRPPDEFVSAALRSLGVTAQRLQQMDLAMVRKIFFRPLQLMGQPWLAPAGPDGFGEADSVWATPQGISARLDWAVTAPAQLMADLPDPRDFVHSTLGGRVPEAVQFAANTAETRAVAIGLILASPRFQRR</sequence>
<dbReference type="Pfam" id="PF08811">
    <property type="entry name" value="DUF1800"/>
    <property type="match status" value="1"/>
</dbReference>
<keyword evidence="2" id="KW-1185">Reference proteome</keyword>
<dbReference type="AlphaFoldDB" id="A0AAE2W055"/>
<dbReference type="InterPro" id="IPR014917">
    <property type="entry name" value="DUF1800"/>
</dbReference>
<comment type="caution">
    <text evidence="1">The sequence shown here is derived from an EMBL/GenBank/DDBJ whole genome shotgun (WGS) entry which is preliminary data.</text>
</comment>